<dbReference type="PRINTS" id="PR00107">
    <property type="entry name" value="PHOSPHOCPHPR"/>
</dbReference>
<evidence type="ECO:0000256" key="3">
    <source>
        <dbReference type="ARBA" id="ARBA00022683"/>
    </source>
</evidence>
<dbReference type="Gene3D" id="3.30.1340.10">
    <property type="entry name" value="HPr-like"/>
    <property type="match status" value="1"/>
</dbReference>
<accession>A0ABV8U285</accession>
<proteinExistence type="predicted"/>
<evidence type="ECO:0000313" key="6">
    <source>
        <dbReference type="Proteomes" id="UP001595823"/>
    </source>
</evidence>
<evidence type="ECO:0000256" key="2">
    <source>
        <dbReference type="ARBA" id="ARBA00022490"/>
    </source>
</evidence>
<dbReference type="Proteomes" id="UP001595823">
    <property type="component" value="Unassembled WGS sequence"/>
</dbReference>
<keyword evidence="3" id="KW-0598">Phosphotransferase system</keyword>
<organism evidence="5 6">
    <name type="scientific">Salininema proteolyticum</name>
    <dbReference type="NCBI Taxonomy" id="1607685"/>
    <lineage>
        <taxon>Bacteria</taxon>
        <taxon>Bacillati</taxon>
        <taxon>Actinomycetota</taxon>
        <taxon>Actinomycetes</taxon>
        <taxon>Glycomycetales</taxon>
        <taxon>Glycomycetaceae</taxon>
        <taxon>Salininema</taxon>
    </lineage>
</organism>
<comment type="subcellular location">
    <subcellularLocation>
        <location evidence="1">Cytoplasm</location>
    </subcellularLocation>
</comment>
<dbReference type="PROSITE" id="PS51350">
    <property type="entry name" value="PTS_HPR_DOM"/>
    <property type="match status" value="1"/>
</dbReference>
<comment type="caution">
    <text evidence="5">The sequence shown here is derived from an EMBL/GenBank/DDBJ whole genome shotgun (WGS) entry which is preliminary data.</text>
</comment>
<feature type="domain" description="HPr" evidence="4">
    <location>
        <begin position="1"/>
        <end position="88"/>
    </location>
</feature>
<sequence>MAERRVRVTTEVGIQARPATAFVDTAAESGSEVFLAKGDGEPVEAKSILQVLLLDVRNGDEVVISGDDEAVLDRLADLVTGGDDKGEGTGGES</sequence>
<evidence type="ECO:0000256" key="1">
    <source>
        <dbReference type="ARBA" id="ARBA00004496"/>
    </source>
</evidence>
<dbReference type="InterPro" id="IPR002114">
    <property type="entry name" value="PTS_HPr_Ser_P_site"/>
</dbReference>
<reference evidence="6" key="1">
    <citation type="journal article" date="2019" name="Int. J. Syst. Evol. Microbiol.">
        <title>The Global Catalogue of Microorganisms (GCM) 10K type strain sequencing project: providing services to taxonomists for standard genome sequencing and annotation.</title>
        <authorList>
            <consortium name="The Broad Institute Genomics Platform"/>
            <consortium name="The Broad Institute Genome Sequencing Center for Infectious Disease"/>
            <person name="Wu L."/>
            <person name="Ma J."/>
        </authorList>
    </citation>
    <scope>NUCLEOTIDE SEQUENCE [LARGE SCALE GENOMIC DNA]</scope>
    <source>
        <strain evidence="6">IBRC-M 10908</strain>
    </source>
</reference>
<dbReference type="SUPFAM" id="SSF55594">
    <property type="entry name" value="HPr-like"/>
    <property type="match status" value="1"/>
</dbReference>
<evidence type="ECO:0000313" key="5">
    <source>
        <dbReference type="EMBL" id="MFC4337229.1"/>
    </source>
</evidence>
<dbReference type="Pfam" id="PF00381">
    <property type="entry name" value="PTS-HPr"/>
    <property type="match status" value="1"/>
</dbReference>
<dbReference type="InterPro" id="IPR035895">
    <property type="entry name" value="HPr-like_sf"/>
</dbReference>
<dbReference type="RefSeq" id="WP_380623998.1">
    <property type="nucleotide sequence ID" value="NZ_JBHSDK010000028.1"/>
</dbReference>
<dbReference type="InterPro" id="IPR000032">
    <property type="entry name" value="HPr-like"/>
</dbReference>
<dbReference type="PANTHER" id="PTHR33705">
    <property type="entry name" value="PHOSPHOCARRIER PROTEIN HPR"/>
    <property type="match status" value="1"/>
</dbReference>
<keyword evidence="2" id="KW-0963">Cytoplasm</keyword>
<dbReference type="EMBL" id="JBHSDK010000028">
    <property type="protein sequence ID" value="MFC4337229.1"/>
    <property type="molecule type" value="Genomic_DNA"/>
</dbReference>
<gene>
    <name evidence="5" type="ORF">ACFPET_18670</name>
</gene>
<dbReference type="PANTHER" id="PTHR33705:SF2">
    <property type="entry name" value="PHOSPHOCARRIER PROTEIN NPR"/>
    <property type="match status" value="1"/>
</dbReference>
<dbReference type="NCBIfam" id="TIGR01003">
    <property type="entry name" value="PTS_HPr_family"/>
    <property type="match status" value="1"/>
</dbReference>
<protein>
    <submittedName>
        <fullName evidence="5">HPr family phosphocarrier protein</fullName>
    </submittedName>
</protein>
<dbReference type="InterPro" id="IPR050399">
    <property type="entry name" value="HPr"/>
</dbReference>
<dbReference type="PROSITE" id="PS00589">
    <property type="entry name" value="PTS_HPR_SER"/>
    <property type="match status" value="1"/>
</dbReference>
<keyword evidence="6" id="KW-1185">Reference proteome</keyword>
<evidence type="ECO:0000259" key="4">
    <source>
        <dbReference type="PROSITE" id="PS51350"/>
    </source>
</evidence>
<name>A0ABV8U285_9ACTN</name>